<dbReference type="EMBL" id="KQ977059">
    <property type="protein sequence ID" value="KYN06047.1"/>
    <property type="molecule type" value="Genomic_DNA"/>
</dbReference>
<gene>
    <name evidence="6" type="ORF">ALC62_03047</name>
</gene>
<evidence type="ECO:0000256" key="2">
    <source>
        <dbReference type="ARBA" id="ARBA00022670"/>
    </source>
</evidence>
<evidence type="ECO:0000256" key="1">
    <source>
        <dbReference type="ARBA" id="ARBA00005234"/>
    </source>
</evidence>
<dbReference type="PANTHER" id="PTHR12606:SF141">
    <property type="entry name" value="GH15225P-RELATED"/>
    <property type="match status" value="1"/>
</dbReference>
<keyword evidence="2 6" id="KW-0645">Protease</keyword>
<dbReference type="SUPFAM" id="SSF54001">
    <property type="entry name" value="Cysteine proteinases"/>
    <property type="match status" value="1"/>
</dbReference>
<dbReference type="GO" id="GO:0006508">
    <property type="term" value="P:proteolysis"/>
    <property type="evidence" value="ECO:0007669"/>
    <property type="project" value="UniProtKB-KW"/>
</dbReference>
<dbReference type="Gene3D" id="3.40.395.10">
    <property type="entry name" value="Adenoviral Proteinase, Chain A"/>
    <property type="match status" value="1"/>
</dbReference>
<dbReference type="InterPro" id="IPR038765">
    <property type="entry name" value="Papain-like_cys_pep_sf"/>
</dbReference>
<evidence type="ECO:0000256" key="4">
    <source>
        <dbReference type="ARBA" id="ARBA00022807"/>
    </source>
</evidence>
<keyword evidence="7" id="KW-1185">Reference proteome</keyword>
<dbReference type="GO" id="GO:0016926">
    <property type="term" value="P:protein desumoylation"/>
    <property type="evidence" value="ECO:0007669"/>
    <property type="project" value="TreeGrafter"/>
</dbReference>
<reference evidence="6 7" key="1">
    <citation type="submission" date="2016-03" db="EMBL/GenBank/DDBJ databases">
        <title>Cyphomyrmex costatus WGS genome.</title>
        <authorList>
            <person name="Nygaard S."/>
            <person name="Hu H."/>
            <person name="Boomsma J."/>
            <person name="Zhang G."/>
        </authorList>
    </citation>
    <scope>NUCLEOTIDE SEQUENCE [LARGE SCALE GENOMIC DNA]</scope>
    <source>
        <strain evidence="6">MS0001</strain>
        <tissue evidence="6">Whole body</tissue>
    </source>
</reference>
<dbReference type="GO" id="GO:0016929">
    <property type="term" value="F:deSUMOylase activity"/>
    <property type="evidence" value="ECO:0007669"/>
    <property type="project" value="TreeGrafter"/>
</dbReference>
<organism evidence="6 7">
    <name type="scientific">Cyphomyrmex costatus</name>
    <dbReference type="NCBI Taxonomy" id="456900"/>
    <lineage>
        <taxon>Eukaryota</taxon>
        <taxon>Metazoa</taxon>
        <taxon>Ecdysozoa</taxon>
        <taxon>Arthropoda</taxon>
        <taxon>Hexapoda</taxon>
        <taxon>Insecta</taxon>
        <taxon>Pterygota</taxon>
        <taxon>Neoptera</taxon>
        <taxon>Endopterygota</taxon>
        <taxon>Hymenoptera</taxon>
        <taxon>Apocrita</taxon>
        <taxon>Aculeata</taxon>
        <taxon>Formicoidea</taxon>
        <taxon>Formicidae</taxon>
        <taxon>Myrmicinae</taxon>
        <taxon>Cyphomyrmex</taxon>
    </lineage>
</organism>
<accession>A0A151IMD6</accession>
<keyword evidence="3" id="KW-0378">Hydrolase</keyword>
<dbReference type="STRING" id="456900.A0A151IMD6"/>
<dbReference type="AlphaFoldDB" id="A0A151IMD6"/>
<dbReference type="PROSITE" id="PS50600">
    <property type="entry name" value="ULP_PROTEASE"/>
    <property type="match status" value="1"/>
</dbReference>
<dbReference type="PANTHER" id="PTHR12606">
    <property type="entry name" value="SENTRIN/SUMO-SPECIFIC PROTEASE"/>
    <property type="match status" value="1"/>
</dbReference>
<protein>
    <submittedName>
        <fullName evidence="6">Ubiquitin-like-specific protease ESD4</fullName>
    </submittedName>
</protein>
<proteinExistence type="inferred from homology"/>
<sequence length="741" mass="85341">MKSGVLCLYFDATGSIFLQPPDSPKRVFYYCVVTPGGDSVPVAVLEFITCGHDVYSIEKNLELFVSALKKMTTSRPLVSQVEVDFSKAMLQATCKAFNNMDLSFYLQYTWERVHGSNKYEYPITIIHICSSHFIKAGIKRTKQFSNYEDLRNIMRCAVTLLIHKINLKDARMVFRAICKLFLTKKKSQSHDVLLAEYFNSESADFLTSADMEINVDEDIGIEEENDENECSDYSKLKREQSPFYWFFFNIYKEILSDSDNENGDENEFYCPRFIEYLLDELAAYYPLWSGIIIQEFGIRRNSNATVENWNKIIKQYVFDGRMRQLIPRAISTLANNIHGRLIHRKYGTKTTRQINNRKKKEKVSSTNDDLRIPKISINMKRSKSASDPLKSQKKKVHVQENDTEIDFDMNQETWCRKSTSKPYNAGFSAFPKSADMWQQQKKALDDQQLVCIQQQPDDSIENGIKSPINEIPLPWGEATDYQQNWETLSFHAFGNLINAQTLQTLLPNAELDDNVINIFLAITKDDTGDIEPLIFDAHFFSALLDESPRFGFGVWAQKVRAWSHKIWLMPKCEANHWTLVVIVFPSNKIIYLDSLHGTLSSHVLSKLCGFIEKLFRKKGLPPLFWKNWILHCPLDIPNQISPSGIGLNCGVHICVWGYIVCTSKLLYFSEDDMPKIRKWISQKLIAFAGQTFATETNNFGINKSDCLKSESKDSKLIKLSRQPPSQGSTTFEYCACLRYLF</sequence>
<name>A0A151IMD6_9HYME</name>
<evidence type="ECO:0000259" key="5">
    <source>
        <dbReference type="PROSITE" id="PS50600"/>
    </source>
</evidence>
<dbReference type="GO" id="GO:0005634">
    <property type="term" value="C:nucleus"/>
    <property type="evidence" value="ECO:0007669"/>
    <property type="project" value="TreeGrafter"/>
</dbReference>
<evidence type="ECO:0000313" key="7">
    <source>
        <dbReference type="Proteomes" id="UP000078542"/>
    </source>
</evidence>
<feature type="domain" description="Ubiquitin-like protease family profile" evidence="5">
    <location>
        <begin position="495"/>
        <end position="660"/>
    </location>
</feature>
<evidence type="ECO:0000313" key="6">
    <source>
        <dbReference type="EMBL" id="KYN06047.1"/>
    </source>
</evidence>
<evidence type="ECO:0000256" key="3">
    <source>
        <dbReference type="ARBA" id="ARBA00022801"/>
    </source>
</evidence>
<dbReference type="InterPro" id="IPR003653">
    <property type="entry name" value="Peptidase_C48_C"/>
</dbReference>
<comment type="similarity">
    <text evidence="1">Belongs to the peptidase C48 family.</text>
</comment>
<dbReference type="Proteomes" id="UP000078542">
    <property type="component" value="Unassembled WGS sequence"/>
</dbReference>
<keyword evidence="4" id="KW-0788">Thiol protease</keyword>
<dbReference type="Pfam" id="PF02902">
    <property type="entry name" value="Peptidase_C48"/>
    <property type="match status" value="1"/>
</dbReference>